<comment type="caution">
    <text evidence="7">The sequence shown here is derived from an EMBL/GenBank/DDBJ whole genome shotgun (WGS) entry which is preliminary data.</text>
</comment>
<evidence type="ECO:0000256" key="6">
    <source>
        <dbReference type="SAM" id="SignalP"/>
    </source>
</evidence>
<keyword evidence="4" id="KW-0378">Hydrolase</keyword>
<dbReference type="SUPFAM" id="SSF53474">
    <property type="entry name" value="alpha/beta-Hydrolases"/>
    <property type="match status" value="1"/>
</dbReference>
<proteinExistence type="inferred from homology"/>
<dbReference type="PANTHER" id="PTHR11802:SF201">
    <property type="entry name" value="CARBOXYPEPTIDASE"/>
    <property type="match status" value="1"/>
</dbReference>
<keyword evidence="6" id="KW-0732">Signal</keyword>
<keyword evidence="2" id="KW-0121">Carboxypeptidase</keyword>
<dbReference type="InterPro" id="IPR001563">
    <property type="entry name" value="Peptidase_S10"/>
</dbReference>
<dbReference type="PRINTS" id="PR00724">
    <property type="entry name" value="CRBOXYPTASEC"/>
</dbReference>
<keyword evidence="5" id="KW-0325">Glycoprotein</keyword>
<dbReference type="GO" id="GO:0006508">
    <property type="term" value="P:proteolysis"/>
    <property type="evidence" value="ECO:0007669"/>
    <property type="project" value="UniProtKB-KW"/>
</dbReference>
<feature type="chain" id="PRO_5021286547" description="Carboxypeptidase" evidence="6">
    <location>
        <begin position="19"/>
        <end position="459"/>
    </location>
</feature>
<evidence type="ECO:0000256" key="1">
    <source>
        <dbReference type="ARBA" id="ARBA00009431"/>
    </source>
</evidence>
<evidence type="ECO:0000256" key="4">
    <source>
        <dbReference type="ARBA" id="ARBA00022801"/>
    </source>
</evidence>
<dbReference type="InterPro" id="IPR029058">
    <property type="entry name" value="AB_hydrolase_fold"/>
</dbReference>
<dbReference type="PANTHER" id="PTHR11802">
    <property type="entry name" value="SERINE PROTEASE FAMILY S10 SERINE CARBOXYPEPTIDASE"/>
    <property type="match status" value="1"/>
</dbReference>
<comment type="similarity">
    <text evidence="1">Belongs to the peptidase S10 family.</text>
</comment>
<dbReference type="EMBL" id="SFCI01000522">
    <property type="protein sequence ID" value="TFY79312.1"/>
    <property type="molecule type" value="Genomic_DNA"/>
</dbReference>
<dbReference type="OrthoDB" id="443318at2759"/>
<gene>
    <name evidence="7" type="ORF">EWM64_g4699</name>
</gene>
<dbReference type="Gene3D" id="1.10.287.410">
    <property type="match status" value="1"/>
</dbReference>
<reference evidence="7 8" key="1">
    <citation type="submission" date="2019-02" db="EMBL/GenBank/DDBJ databases">
        <title>Genome sequencing of the rare red list fungi Hericium alpestre (H. flagellum).</title>
        <authorList>
            <person name="Buettner E."/>
            <person name="Kellner H."/>
        </authorList>
    </citation>
    <scope>NUCLEOTIDE SEQUENCE [LARGE SCALE GENOMIC DNA]</scope>
    <source>
        <strain evidence="7 8">DSM 108284</strain>
    </source>
</reference>
<accession>A0A4Y9ZWX9</accession>
<evidence type="ECO:0000256" key="2">
    <source>
        <dbReference type="ARBA" id="ARBA00022645"/>
    </source>
</evidence>
<evidence type="ECO:0000256" key="3">
    <source>
        <dbReference type="ARBA" id="ARBA00022670"/>
    </source>
</evidence>
<organism evidence="7 8">
    <name type="scientific">Hericium alpestre</name>
    <dbReference type="NCBI Taxonomy" id="135208"/>
    <lineage>
        <taxon>Eukaryota</taxon>
        <taxon>Fungi</taxon>
        <taxon>Dikarya</taxon>
        <taxon>Basidiomycota</taxon>
        <taxon>Agaricomycotina</taxon>
        <taxon>Agaricomycetes</taxon>
        <taxon>Russulales</taxon>
        <taxon>Hericiaceae</taxon>
        <taxon>Hericium</taxon>
    </lineage>
</organism>
<evidence type="ECO:0008006" key="9">
    <source>
        <dbReference type="Google" id="ProtNLM"/>
    </source>
</evidence>
<name>A0A4Y9ZWX9_9AGAM</name>
<dbReference type="Pfam" id="PF00450">
    <property type="entry name" value="Peptidase_S10"/>
    <property type="match status" value="1"/>
</dbReference>
<dbReference type="AlphaFoldDB" id="A0A4Y9ZWX9"/>
<dbReference type="Gene3D" id="3.40.50.1820">
    <property type="entry name" value="alpha/beta hydrolase"/>
    <property type="match status" value="1"/>
</dbReference>
<keyword evidence="3" id="KW-0645">Protease</keyword>
<dbReference type="Proteomes" id="UP000298061">
    <property type="component" value="Unassembled WGS sequence"/>
</dbReference>
<dbReference type="STRING" id="135208.A0A4Y9ZWX9"/>
<evidence type="ECO:0000313" key="7">
    <source>
        <dbReference type="EMBL" id="TFY79312.1"/>
    </source>
</evidence>
<keyword evidence="8" id="KW-1185">Reference proteome</keyword>
<feature type="signal peptide" evidence="6">
    <location>
        <begin position="1"/>
        <end position="18"/>
    </location>
</feature>
<evidence type="ECO:0000256" key="5">
    <source>
        <dbReference type="ARBA" id="ARBA00023180"/>
    </source>
</evidence>
<protein>
    <recommendedName>
        <fullName evidence="9">Carboxypeptidase</fullName>
    </recommendedName>
</protein>
<dbReference type="GO" id="GO:0004185">
    <property type="term" value="F:serine-type carboxypeptidase activity"/>
    <property type="evidence" value="ECO:0007669"/>
    <property type="project" value="InterPro"/>
</dbReference>
<evidence type="ECO:0000313" key="8">
    <source>
        <dbReference type="Proteomes" id="UP000298061"/>
    </source>
</evidence>
<sequence length="459" mass="51232">MFTIAIFLAITLSRAVLAVRGQWPLVDPLSTDSDPAGHPNIASRLEITSSANTTLFCARDGDTSESGYVHFTNSLGIEDKHMFWCPCRLVAGDDGNGTAIPSNNSWMRDFNVLAIDHPVGVGYSYGEPVSLRNSSARAAWDVDDFLQAFWANYPELAKNKFVIQSASYGGTYIPHIVNTILERNHEAKSLSRSRSSRFLKMPDSAVMGNIWSDIATNFRWFVKSNCDDIGVFNASACTALVSSLPACLDAVELALEQPTLSNKRDVYVNCREMMEFKTKNAKNPYDVRYNCTRDDCFPQHEWMSRVGNSSEIRKATGVPDWVDYKYLAHDTIGALFDKNGDHMQQAYKLLAPAINAGMRLLVYNGNTDGVCAWRSNLAWMKLLKTRHQDAFREARAVIYPGVGWFQKVGAGGAGEYTFLSIKDAGHFVEWDQQAIFQEFLVKWVANEPFTTSGEVVDDI</sequence>